<dbReference type="InterPro" id="IPR008689">
    <property type="entry name" value="ATP_synth_F0_dsu_mt"/>
</dbReference>
<protein>
    <submittedName>
        <fullName evidence="12">ATP synthase subunit d, mitochondrial</fullName>
    </submittedName>
</protein>
<gene>
    <name evidence="12" type="ORF">BV898_12727</name>
</gene>
<comment type="caution">
    <text evidence="12">The sequence shown here is derived from an EMBL/GenBank/DDBJ whole genome shotgun (WGS) entry which is preliminary data.</text>
</comment>
<feature type="coiled-coil region" evidence="10">
    <location>
        <begin position="83"/>
        <end position="125"/>
    </location>
</feature>
<evidence type="ECO:0000256" key="8">
    <source>
        <dbReference type="ARBA" id="ARBA00023128"/>
    </source>
</evidence>
<evidence type="ECO:0000256" key="4">
    <source>
        <dbReference type="ARBA" id="ARBA00022547"/>
    </source>
</evidence>
<keyword evidence="5" id="KW-0375">Hydrogen ion transport</keyword>
<evidence type="ECO:0000256" key="10">
    <source>
        <dbReference type="SAM" id="Coils"/>
    </source>
</evidence>
<feature type="region of interest" description="Disordered" evidence="11">
    <location>
        <begin position="171"/>
        <end position="191"/>
    </location>
</feature>
<dbReference type="Proteomes" id="UP000192578">
    <property type="component" value="Unassembled WGS sequence"/>
</dbReference>
<dbReference type="EMBL" id="MTYJ01000131">
    <property type="protein sequence ID" value="OQV13070.1"/>
    <property type="molecule type" value="Genomic_DNA"/>
</dbReference>
<dbReference type="GO" id="GO:0005743">
    <property type="term" value="C:mitochondrial inner membrane"/>
    <property type="evidence" value="ECO:0007669"/>
    <property type="project" value="UniProtKB-SubCell"/>
</dbReference>
<evidence type="ECO:0000313" key="12">
    <source>
        <dbReference type="EMBL" id="OQV13070.1"/>
    </source>
</evidence>
<accession>A0A1W0WD10</accession>
<dbReference type="GO" id="GO:0015078">
    <property type="term" value="F:proton transmembrane transporter activity"/>
    <property type="evidence" value="ECO:0007669"/>
    <property type="project" value="InterPro"/>
</dbReference>
<keyword evidence="6" id="KW-0999">Mitochondrion inner membrane</keyword>
<dbReference type="PANTHER" id="PTHR12700">
    <property type="entry name" value="ATP SYNTHASE SUBUNIT D, MITOCHONDRIAL"/>
    <property type="match status" value="1"/>
</dbReference>
<evidence type="ECO:0000256" key="1">
    <source>
        <dbReference type="ARBA" id="ARBA00004273"/>
    </source>
</evidence>
<dbReference type="OrthoDB" id="35799at2759"/>
<dbReference type="InterPro" id="IPR036228">
    <property type="entry name" value="ATP_synth_F0_dsu_sf_mt"/>
</dbReference>
<keyword evidence="4" id="KW-0138">CF(0)</keyword>
<comment type="subcellular location">
    <subcellularLocation>
        <location evidence="1">Mitochondrion inner membrane</location>
    </subcellularLocation>
</comment>
<dbReference type="GO" id="GO:0045259">
    <property type="term" value="C:proton-transporting ATP synthase complex"/>
    <property type="evidence" value="ECO:0007669"/>
    <property type="project" value="UniProtKB-KW"/>
</dbReference>
<evidence type="ECO:0000256" key="3">
    <source>
        <dbReference type="ARBA" id="ARBA00022448"/>
    </source>
</evidence>
<keyword evidence="9" id="KW-0472">Membrane</keyword>
<keyword evidence="10" id="KW-0175">Coiled coil</keyword>
<dbReference type="GO" id="GO:0015986">
    <property type="term" value="P:proton motive force-driven ATP synthesis"/>
    <property type="evidence" value="ECO:0007669"/>
    <property type="project" value="InterPro"/>
</dbReference>
<evidence type="ECO:0000313" key="13">
    <source>
        <dbReference type="Proteomes" id="UP000192578"/>
    </source>
</evidence>
<keyword evidence="3" id="KW-0813">Transport</keyword>
<evidence type="ECO:0000256" key="11">
    <source>
        <dbReference type="SAM" id="MobiDB-lite"/>
    </source>
</evidence>
<dbReference type="AlphaFoldDB" id="A0A1W0WD10"/>
<reference evidence="13" key="1">
    <citation type="submission" date="2017-01" db="EMBL/GenBank/DDBJ databases">
        <title>Comparative genomics of anhydrobiosis in the tardigrade Hypsibius dujardini.</title>
        <authorList>
            <person name="Yoshida Y."/>
            <person name="Koutsovoulos G."/>
            <person name="Laetsch D."/>
            <person name="Stevens L."/>
            <person name="Kumar S."/>
            <person name="Horikawa D."/>
            <person name="Ishino K."/>
            <person name="Komine S."/>
            <person name="Tomita M."/>
            <person name="Blaxter M."/>
            <person name="Arakawa K."/>
        </authorList>
    </citation>
    <scope>NUCLEOTIDE SEQUENCE [LARGE SCALE GENOMIC DNA]</scope>
    <source>
        <strain evidence="13">Z151</strain>
    </source>
</reference>
<proteinExistence type="inferred from homology"/>
<dbReference type="Gene3D" id="6.10.280.70">
    <property type="match status" value="1"/>
</dbReference>
<dbReference type="SUPFAM" id="SSF161065">
    <property type="entry name" value="ATP synthase D chain-like"/>
    <property type="match status" value="1"/>
</dbReference>
<keyword evidence="13" id="KW-1185">Reference proteome</keyword>
<keyword evidence="7" id="KW-0406">Ion transport</keyword>
<evidence type="ECO:0000256" key="2">
    <source>
        <dbReference type="ARBA" id="ARBA00006842"/>
    </source>
</evidence>
<organism evidence="12 13">
    <name type="scientific">Hypsibius exemplaris</name>
    <name type="common">Freshwater tardigrade</name>
    <dbReference type="NCBI Taxonomy" id="2072580"/>
    <lineage>
        <taxon>Eukaryota</taxon>
        <taxon>Metazoa</taxon>
        <taxon>Ecdysozoa</taxon>
        <taxon>Tardigrada</taxon>
        <taxon>Eutardigrada</taxon>
        <taxon>Parachela</taxon>
        <taxon>Hypsibioidea</taxon>
        <taxon>Hypsibiidae</taxon>
        <taxon>Hypsibius</taxon>
    </lineage>
</organism>
<evidence type="ECO:0000256" key="6">
    <source>
        <dbReference type="ARBA" id="ARBA00022792"/>
    </source>
</evidence>
<dbReference type="Pfam" id="PF05873">
    <property type="entry name" value="Mt_ATP-synt_D"/>
    <property type="match status" value="1"/>
</dbReference>
<keyword evidence="8" id="KW-0496">Mitochondrion</keyword>
<sequence length="191" mass="21787">MASRRIAKSAVDWSAFAARVPAEQQPMLKAFKTRHDAYVGKMTSFPENPPAIDWSLYQSKVPVAGLVEQFKKQYEAVKVSYPEDSLTKEIDAQEKNAVQATEAFVKESKGRIEKIKVDLKKWEDMLPIHKMTLEEYILEFPENAEGLDQKRYQTLYPHDYDPRSGIIPGERGSGAWNIGPDAKHEKLDAHH</sequence>
<evidence type="ECO:0000256" key="9">
    <source>
        <dbReference type="ARBA" id="ARBA00023136"/>
    </source>
</evidence>
<feature type="compositionally biased region" description="Basic and acidic residues" evidence="11">
    <location>
        <begin position="181"/>
        <end position="191"/>
    </location>
</feature>
<name>A0A1W0WD10_HYPEX</name>
<comment type="similarity">
    <text evidence="2">Belongs to the ATPase d subunit family.</text>
</comment>
<evidence type="ECO:0000256" key="5">
    <source>
        <dbReference type="ARBA" id="ARBA00022781"/>
    </source>
</evidence>
<evidence type="ECO:0000256" key="7">
    <source>
        <dbReference type="ARBA" id="ARBA00023065"/>
    </source>
</evidence>